<organism evidence="1 2">
    <name type="scientific">Ruminococcus albus 8</name>
    <dbReference type="NCBI Taxonomy" id="246199"/>
    <lineage>
        <taxon>Bacteria</taxon>
        <taxon>Bacillati</taxon>
        <taxon>Bacillota</taxon>
        <taxon>Clostridia</taxon>
        <taxon>Eubacteriales</taxon>
        <taxon>Oscillospiraceae</taxon>
        <taxon>Ruminococcus</taxon>
    </lineage>
</organism>
<dbReference type="eggNOG" id="COG1011">
    <property type="taxonomic scope" value="Bacteria"/>
</dbReference>
<comment type="caution">
    <text evidence="1">The sequence shown here is derived from an EMBL/GenBank/DDBJ whole genome shotgun (WGS) entry which is preliminary data.</text>
</comment>
<gene>
    <name evidence="1" type="ORF">CUS_7652</name>
</gene>
<dbReference type="SFLD" id="SFLDS00003">
    <property type="entry name" value="Haloacid_Dehalogenase"/>
    <property type="match status" value="1"/>
</dbReference>
<reference evidence="1 2" key="1">
    <citation type="submission" date="2011-02" db="EMBL/GenBank/DDBJ databases">
        <authorList>
            <person name="Nelson K.E."/>
            <person name="Sutton G."/>
            <person name="Torralba M."/>
            <person name="Durkin S."/>
            <person name="Harkins D."/>
            <person name="Montgomery R."/>
            <person name="Ziemer C."/>
            <person name="Klaassens E."/>
            <person name="Ocuiv P."/>
            <person name="Morrison M."/>
        </authorList>
    </citation>
    <scope>NUCLEOTIDE SEQUENCE [LARGE SCALE GENOMIC DNA]</scope>
    <source>
        <strain evidence="1 2">8</strain>
    </source>
</reference>
<evidence type="ECO:0000313" key="1">
    <source>
        <dbReference type="EMBL" id="EGC01503.1"/>
    </source>
</evidence>
<evidence type="ECO:0000313" key="2">
    <source>
        <dbReference type="Proteomes" id="UP000004259"/>
    </source>
</evidence>
<dbReference type="Pfam" id="PF00702">
    <property type="entry name" value="Hydrolase"/>
    <property type="match status" value="1"/>
</dbReference>
<dbReference type="CDD" id="cd02603">
    <property type="entry name" value="HAD_sEH-N_like"/>
    <property type="match status" value="1"/>
</dbReference>
<dbReference type="InterPro" id="IPR006439">
    <property type="entry name" value="HAD-SF_hydro_IA"/>
</dbReference>
<dbReference type="Gene3D" id="3.40.50.1000">
    <property type="entry name" value="HAD superfamily/HAD-like"/>
    <property type="match status" value="1"/>
</dbReference>
<keyword evidence="1" id="KW-0378">Hydrolase</keyword>
<dbReference type="Proteomes" id="UP000004259">
    <property type="component" value="Unassembled WGS sequence"/>
</dbReference>
<protein>
    <submittedName>
        <fullName evidence="1">HAD hydrolase, family IA, variant 3</fullName>
    </submittedName>
</protein>
<dbReference type="SFLD" id="SFLDG01129">
    <property type="entry name" value="C1.5:_HAD__Beta-PGM__Phosphata"/>
    <property type="match status" value="1"/>
</dbReference>
<dbReference type="STRING" id="246199.CUS_7652"/>
<sequence>MLYYIGQAAKCLQMQFSEVIMDIVFDIGKVLIDFDFEDFVRGIVSEDCADIVTKAMWGNPNWIELDRGVWSVEEVLQKFIAEAPDHEWEIRHVFSQIGKIPHPKDTTIPMIEELKRRGHRVFFLSNYFEFLIHAAPDALRFTRYMDGGIFSCNEKVVKLDAEIYSRLCERYGISKDNCVFIDDSPKNIKGANDFGIRGILYTGQTPQQLFEEIGV</sequence>
<dbReference type="InterPro" id="IPR023214">
    <property type="entry name" value="HAD_sf"/>
</dbReference>
<dbReference type="Gene3D" id="1.10.150.240">
    <property type="entry name" value="Putative phosphatase, domain 2"/>
    <property type="match status" value="1"/>
</dbReference>
<dbReference type="AlphaFoldDB" id="E9SHC4"/>
<dbReference type="GO" id="GO:0016787">
    <property type="term" value="F:hydrolase activity"/>
    <property type="evidence" value="ECO:0007669"/>
    <property type="project" value="UniProtKB-KW"/>
</dbReference>
<dbReference type="SUPFAM" id="SSF56784">
    <property type="entry name" value="HAD-like"/>
    <property type="match status" value="1"/>
</dbReference>
<dbReference type="PANTHER" id="PTHR43611:SF3">
    <property type="entry name" value="FLAVIN MONONUCLEOTIDE HYDROLASE 1, CHLOROPLATIC"/>
    <property type="match status" value="1"/>
</dbReference>
<dbReference type="NCBIfam" id="TIGR01509">
    <property type="entry name" value="HAD-SF-IA-v3"/>
    <property type="match status" value="1"/>
</dbReference>
<dbReference type="PANTHER" id="PTHR43611">
    <property type="entry name" value="ALPHA-D-GLUCOSE 1-PHOSPHATE PHOSPHATASE"/>
    <property type="match status" value="1"/>
</dbReference>
<keyword evidence="2" id="KW-1185">Reference proteome</keyword>
<name>E9SHC4_RUMAL</name>
<dbReference type="InterPro" id="IPR036412">
    <property type="entry name" value="HAD-like_sf"/>
</dbReference>
<accession>E9SHC4</accession>
<dbReference type="EMBL" id="ADKM02000130">
    <property type="protein sequence ID" value="EGC01503.1"/>
    <property type="molecule type" value="Genomic_DNA"/>
</dbReference>
<dbReference type="InterPro" id="IPR023198">
    <property type="entry name" value="PGP-like_dom2"/>
</dbReference>
<proteinExistence type="predicted"/>